<feature type="compositionally biased region" description="Low complexity" evidence="1">
    <location>
        <begin position="15"/>
        <end position="48"/>
    </location>
</feature>
<feature type="compositionally biased region" description="Low complexity" evidence="1">
    <location>
        <begin position="63"/>
        <end position="76"/>
    </location>
</feature>
<gene>
    <name evidence="2" type="ORF">C0Z19_25570</name>
</gene>
<sequence>MDVSHTSSSPPPSPTAAASSPAGPRGTADLTPTQATSTDTASALSTPLRGLSLRQRPESVPTGAPAPRAALPGASGSHRGIAAKRAGAALVRTVRDKLAEWRPLDAEASAVHGGASDWAIRTRMEIIEASPALFLHRAGLPRAEAIRMLSDSELEKIYESVMSYVHPEMVRLSTTAYGAQLARFNESLADLWRHLPTIRASGRQLPEEEVAALRVGASALSAHRAPFVEYWGTQATAAAHLLDIDATLGTNLPYLPADVSTGYEANRRIDAVVAFSSRLNVMRAIADSETIHLAVASLSVDDCAAEKLYGESGLLTLMETFNSDIFHAYQTVRDELLAWRAREPREPLAESACIVLDGFIARLTEFAAALDESLTAHRNDPDFAALPLDASVPLIELSWLVANDALRLAELSRPPQRAPAPDARAVPAALTLDAAAAASSSQPARAGKGKGKAKGKGKKAKGKPGRGGPASQPESESRETLDARDLGEQGQRPAPHASRETSAALDAAGLQGGPEAPRAEGLARTELGTYILLNSEQARTDASLAADSSAAASPPDRGEIADRLARLDALLAFDLAAEQRKVSQARWQLSPENAVYVTENVIERLANEAGAMRACLDVLDVPRQRWGLGAAEADDLHRKIEQLRPMRAQAEGLTRSLRARLPEDTVEHMKRYPFPIQEHVERLFAERALAPAAPTPLSGEPGTLFELRLQPSALRNGAMPRPMWLHIHTQRAVHARELATLPDTLFAVAHVKSDEQRGYNREWQDARARQGHEKVVVHRGKIAPALCRELLARTTASERI</sequence>
<evidence type="ECO:0000313" key="2">
    <source>
        <dbReference type="EMBL" id="PMS16578.1"/>
    </source>
</evidence>
<reference evidence="2 3" key="1">
    <citation type="submission" date="2018-01" db="EMBL/GenBank/DDBJ databases">
        <title>Whole genome analyses suggest that Burkholderia sensu lato contains two further novel genera in the rhizoxinica-symbiotica group Mycetohabitans gen. nov., and Trinickia gen. nov.: implications for the evolution of diazotrophy and nodulation in the Burkholderiaceae.</title>
        <authorList>
            <person name="Estrada-de los Santos P."/>
            <person name="Palmer M."/>
            <person name="Chavez-Ramirez B."/>
            <person name="Beukes C."/>
            <person name="Steenkamp E.T."/>
            <person name="Hirsch A.M."/>
            <person name="Manyaka P."/>
            <person name="Maluk M."/>
            <person name="Lafos M."/>
            <person name="Crook M."/>
            <person name="Gross E."/>
            <person name="Simon M.F."/>
            <person name="Bueno dos Reis Junior F."/>
            <person name="Poole P.S."/>
            <person name="Venter S.N."/>
            <person name="James E.K."/>
        </authorList>
    </citation>
    <scope>NUCLEOTIDE SEQUENCE [LARGE SCALE GENOMIC DNA]</scope>
    <source>
        <strain evidence="2 3">GP25-8</strain>
    </source>
</reference>
<protein>
    <recommendedName>
        <fullName evidence="4">Type III effector protein</fullName>
    </recommendedName>
</protein>
<evidence type="ECO:0008006" key="4">
    <source>
        <dbReference type="Google" id="ProtNLM"/>
    </source>
</evidence>
<dbReference type="Proteomes" id="UP000235347">
    <property type="component" value="Unassembled WGS sequence"/>
</dbReference>
<name>A0A2N7VHE7_9BURK</name>
<feature type="region of interest" description="Disordered" evidence="1">
    <location>
        <begin position="436"/>
        <end position="518"/>
    </location>
</feature>
<keyword evidence="3" id="KW-1185">Reference proteome</keyword>
<feature type="compositionally biased region" description="Basic residues" evidence="1">
    <location>
        <begin position="447"/>
        <end position="464"/>
    </location>
</feature>
<feature type="compositionally biased region" description="Low complexity" evidence="1">
    <location>
        <begin position="436"/>
        <end position="446"/>
    </location>
</feature>
<evidence type="ECO:0000256" key="1">
    <source>
        <dbReference type="SAM" id="MobiDB-lite"/>
    </source>
</evidence>
<comment type="caution">
    <text evidence="2">The sequence shown here is derived from an EMBL/GenBank/DDBJ whole genome shotgun (WGS) entry which is preliminary data.</text>
</comment>
<evidence type="ECO:0000313" key="3">
    <source>
        <dbReference type="Proteomes" id="UP000235347"/>
    </source>
</evidence>
<organism evidence="2 3">
    <name type="scientific">Trinickia soli</name>
    <dbReference type="NCBI Taxonomy" id="380675"/>
    <lineage>
        <taxon>Bacteria</taxon>
        <taxon>Pseudomonadati</taxon>
        <taxon>Pseudomonadota</taxon>
        <taxon>Betaproteobacteria</taxon>
        <taxon>Burkholderiales</taxon>
        <taxon>Burkholderiaceae</taxon>
        <taxon>Trinickia</taxon>
    </lineage>
</organism>
<dbReference type="RefSeq" id="WP_102612633.1">
    <property type="nucleotide sequence ID" value="NZ_CADIKD010000007.1"/>
</dbReference>
<dbReference type="EMBL" id="PNYB01000034">
    <property type="protein sequence ID" value="PMS16578.1"/>
    <property type="molecule type" value="Genomic_DNA"/>
</dbReference>
<feature type="compositionally biased region" description="Basic and acidic residues" evidence="1">
    <location>
        <begin position="475"/>
        <end position="487"/>
    </location>
</feature>
<feature type="region of interest" description="Disordered" evidence="1">
    <location>
        <begin position="1"/>
        <end position="79"/>
    </location>
</feature>
<dbReference type="AlphaFoldDB" id="A0A2N7VHE7"/>
<accession>A0A2N7VHE7</accession>
<proteinExistence type="predicted"/>